<dbReference type="AlphaFoldDB" id="A0AAP9DD14"/>
<feature type="signal peptide" evidence="5">
    <location>
        <begin position="1"/>
        <end position="25"/>
    </location>
</feature>
<evidence type="ECO:0000256" key="2">
    <source>
        <dbReference type="ARBA" id="ARBA00006671"/>
    </source>
</evidence>
<accession>A0AAP9DD14</accession>
<evidence type="ECO:0000256" key="4">
    <source>
        <dbReference type="ARBA" id="ARBA00023263"/>
    </source>
</evidence>
<evidence type="ECO:0000256" key="3">
    <source>
        <dbReference type="ARBA" id="ARBA00022729"/>
    </source>
</evidence>
<dbReference type="PANTHER" id="PTHR33420">
    <property type="entry name" value="FIMBRIAL SUBUNIT ELFA-RELATED"/>
    <property type="match status" value="1"/>
</dbReference>
<keyword evidence="3 5" id="KW-0732">Signal</keyword>
<gene>
    <name evidence="7" type="ORF">ES815_20420</name>
</gene>
<sequence>MNSKSKFLFSGAILTLCFTGVPAHAHTVNFSGKIISETCQIADNSGNVNVNFGSVNMDTLKSHEQTTAQTPFQIHLTGCPTAQNVSIGLEGTPDTHAHGKADGVLAMNAGEGVAQGVGIEVYSSDDGSTQGTQLTFDHQVKTTAKQADGNGDITFGFLADLKSDSDVDVTAGNINATANIDINYE</sequence>
<dbReference type="PANTHER" id="PTHR33420:SF3">
    <property type="entry name" value="FIMBRIAL SUBUNIT ELFA"/>
    <property type="match status" value="1"/>
</dbReference>
<dbReference type="SUPFAM" id="SSF49401">
    <property type="entry name" value="Bacterial adhesins"/>
    <property type="match status" value="1"/>
</dbReference>
<protein>
    <submittedName>
        <fullName evidence="7">Type 1 fimbrial protein</fullName>
    </submittedName>
</protein>
<dbReference type="Gene3D" id="2.60.40.1090">
    <property type="entry name" value="Fimbrial-type adhesion domain"/>
    <property type="match status" value="1"/>
</dbReference>
<dbReference type="GO" id="GO:0009289">
    <property type="term" value="C:pilus"/>
    <property type="evidence" value="ECO:0007669"/>
    <property type="project" value="UniProtKB-SubCell"/>
</dbReference>
<dbReference type="Pfam" id="PF00419">
    <property type="entry name" value="Fimbrial"/>
    <property type="match status" value="1"/>
</dbReference>
<dbReference type="RefSeq" id="WP_142489427.1">
    <property type="nucleotide sequence ID" value="NZ_CP035382.1"/>
</dbReference>
<name>A0AAP9DD14_9ENTR</name>
<keyword evidence="4" id="KW-0281">Fimbrium</keyword>
<proteinExistence type="inferred from homology"/>
<comment type="similarity">
    <text evidence="2">Belongs to the fimbrial protein family.</text>
</comment>
<dbReference type="InterPro" id="IPR050263">
    <property type="entry name" value="Bact_Fimbrial_Adh_Pro"/>
</dbReference>
<evidence type="ECO:0000259" key="6">
    <source>
        <dbReference type="Pfam" id="PF00419"/>
    </source>
</evidence>
<reference evidence="7 8" key="1">
    <citation type="submission" date="2019-01" db="EMBL/GenBank/DDBJ databases">
        <title>Florfenicol resistance in Enterobacteriaceae and whole-genome sequence analysis of florfenicol-resistant Leclercia adecarboxylata strain R25.</title>
        <authorList>
            <person name="Bao Q."/>
            <person name="Ying Y."/>
        </authorList>
    </citation>
    <scope>NUCLEOTIDE SEQUENCE [LARGE SCALE GENOMIC DNA]</scope>
    <source>
        <strain evidence="7 8">R25</strain>
    </source>
</reference>
<evidence type="ECO:0000313" key="7">
    <source>
        <dbReference type="EMBL" id="QDK20540.1"/>
    </source>
</evidence>
<evidence type="ECO:0000256" key="1">
    <source>
        <dbReference type="ARBA" id="ARBA00004561"/>
    </source>
</evidence>
<dbReference type="GO" id="GO:0043709">
    <property type="term" value="P:cell adhesion involved in single-species biofilm formation"/>
    <property type="evidence" value="ECO:0007669"/>
    <property type="project" value="TreeGrafter"/>
</dbReference>
<feature type="chain" id="PRO_5042866139" evidence="5">
    <location>
        <begin position="26"/>
        <end position="185"/>
    </location>
</feature>
<evidence type="ECO:0000256" key="5">
    <source>
        <dbReference type="SAM" id="SignalP"/>
    </source>
</evidence>
<feature type="domain" description="Fimbrial-type adhesion" evidence="6">
    <location>
        <begin position="29"/>
        <end position="184"/>
    </location>
</feature>
<dbReference type="EMBL" id="CP035382">
    <property type="protein sequence ID" value="QDK20540.1"/>
    <property type="molecule type" value="Genomic_DNA"/>
</dbReference>
<evidence type="ECO:0000313" key="8">
    <source>
        <dbReference type="Proteomes" id="UP000317812"/>
    </source>
</evidence>
<dbReference type="InterPro" id="IPR000259">
    <property type="entry name" value="Adhesion_dom_fimbrial"/>
</dbReference>
<organism evidence="7 8">
    <name type="scientific">Leclercia adecarboxylata</name>
    <dbReference type="NCBI Taxonomy" id="83655"/>
    <lineage>
        <taxon>Bacteria</taxon>
        <taxon>Pseudomonadati</taxon>
        <taxon>Pseudomonadota</taxon>
        <taxon>Gammaproteobacteria</taxon>
        <taxon>Enterobacterales</taxon>
        <taxon>Enterobacteriaceae</taxon>
        <taxon>Leclercia</taxon>
    </lineage>
</organism>
<comment type="subcellular location">
    <subcellularLocation>
        <location evidence="1">Fimbrium</location>
    </subcellularLocation>
</comment>
<dbReference type="InterPro" id="IPR036937">
    <property type="entry name" value="Adhesion_dom_fimbrial_sf"/>
</dbReference>
<dbReference type="InterPro" id="IPR008966">
    <property type="entry name" value="Adhesion_dom_sf"/>
</dbReference>
<dbReference type="Proteomes" id="UP000317812">
    <property type="component" value="Chromosome"/>
</dbReference>